<keyword evidence="6" id="KW-1185">Reference proteome</keyword>
<dbReference type="EMBL" id="CP104758">
    <property type="protein sequence ID" value="WBG90961.1"/>
    <property type="molecule type" value="Genomic_DNA"/>
</dbReference>
<evidence type="ECO:0000256" key="1">
    <source>
        <dbReference type="ARBA" id="ARBA00022490"/>
    </source>
</evidence>
<dbReference type="HAMAP" id="MF_01626">
    <property type="entry name" value="ViaA"/>
    <property type="match status" value="1"/>
</dbReference>
<comment type="function">
    <text evidence="3">Component of the RavA-ViaA chaperone complex, which may act on the membrane to optimize the function of some of the respiratory chains. ViaA stimulates the ATPase activity of RavA.</text>
</comment>
<comment type="similarity">
    <text evidence="3">Belongs to the ViaA family.</text>
</comment>
<dbReference type="Proteomes" id="UP001211544">
    <property type="component" value="Chromosome"/>
</dbReference>
<accession>A0AAJ5QIW4</accession>
<dbReference type="AlphaFoldDB" id="A0AAJ5QIW4"/>
<sequence length="486" mass="55247">MISLETLSELLSIGEAELIEDLILALLATPQLAIFFEKFPGLKQAMMRDVPRWKAEITAELKATPVPETLAAEFQLFQRAQLLSHHDFSQQLPGLLDKLAQLPSPFLEEAHRLLLHTDAHQLSGAQHTLFLQRWRLSLTLQTLTLNEQLLEQQRERLMAELQQRMALSGQLAPLLSDNDEAAAGRLWDMSKASLQHGDYQLMLEYGDFLAQQPELLALAQQLGRSREAKSVPSQDAPLEAFHQLVREPDAVPEEVSGIHQSDDVLRLLPPELATISISELELEFYRRLVEKRLLTYKLQGDAWHEKVTLRPVSHQQHEEQPRGPFIVCVDTSGSMGGFNERCAKAFCLALLKVALADRRRCYIMLFAHDVIGYELTGDDGLEQAIRFLSQRFRGGTDLAACLAAVVKRMEGSLWQDADAVVVSDFIAQRLPDEIVNVVKLRQQQQQQRFHAVAMSAHGKPGILRIFDHIWRFDTGMKSRLLRRWRR</sequence>
<dbReference type="PANTHER" id="PTHR36846">
    <property type="entry name" value="PROTEIN VIAA"/>
    <property type="match status" value="1"/>
</dbReference>
<dbReference type="Pfam" id="PF05762">
    <property type="entry name" value="VWA_CoxE"/>
    <property type="match status" value="1"/>
</dbReference>
<dbReference type="KEGG" id="kpie:N5580_18230"/>
<dbReference type="SMART" id="SM00327">
    <property type="entry name" value="VWA"/>
    <property type="match status" value="1"/>
</dbReference>
<dbReference type="RefSeq" id="WP_269949682.1">
    <property type="nucleotide sequence ID" value="NZ_CP104758.1"/>
</dbReference>
<dbReference type="InterPro" id="IPR008912">
    <property type="entry name" value="Uncharacterised_CoxE"/>
</dbReference>
<evidence type="ECO:0000256" key="3">
    <source>
        <dbReference type="HAMAP-Rule" id="MF_01626"/>
    </source>
</evidence>
<evidence type="ECO:0000259" key="4">
    <source>
        <dbReference type="SMART" id="SM00327"/>
    </source>
</evidence>
<reference evidence="5 6" key="1">
    <citation type="journal article" date="2022" name="J Glob Antimicrob Resist">
        <title>First complete genome of a multidrug resistant strain of the novel human pathogen Kalamiella piersonii (GABEKP28) identified in human saliva.</title>
        <authorList>
            <person name="McDonagh F."/>
            <person name="Singh N.K."/>
            <person name="Venkateswaran K."/>
            <person name="Lonappan A.M."/>
            <person name="Hallahan B."/>
            <person name="Tuohy A."/>
            <person name="Burke L."/>
            <person name="Kovarova A."/>
            <person name="Miliotis G."/>
        </authorList>
    </citation>
    <scope>NUCLEOTIDE SEQUENCE [LARGE SCALE GENOMIC DNA]</scope>
    <source>
        <strain evidence="5 6">GABEKP28</strain>
    </source>
</reference>
<comment type="subcellular location">
    <subcellularLocation>
        <location evidence="3">Cytoplasm</location>
    </subcellularLocation>
</comment>
<dbReference type="InterPro" id="IPR023481">
    <property type="entry name" value="Uncharacterised_ViaA"/>
</dbReference>
<organism evidence="5 6">
    <name type="scientific">Pantoea piersonii</name>
    <dbReference type="NCBI Taxonomy" id="2364647"/>
    <lineage>
        <taxon>Bacteria</taxon>
        <taxon>Pseudomonadati</taxon>
        <taxon>Pseudomonadota</taxon>
        <taxon>Gammaproteobacteria</taxon>
        <taxon>Enterobacterales</taxon>
        <taxon>Erwiniaceae</taxon>
        <taxon>Pantoea</taxon>
    </lineage>
</organism>
<dbReference type="InterPro" id="IPR002035">
    <property type="entry name" value="VWF_A"/>
</dbReference>
<name>A0AAJ5QIW4_9GAMM</name>
<comment type="subunit">
    <text evidence="3">Homodimer. Interacts with RavA.</text>
</comment>
<dbReference type="GO" id="GO:0005829">
    <property type="term" value="C:cytosol"/>
    <property type="evidence" value="ECO:0007669"/>
    <property type="project" value="TreeGrafter"/>
</dbReference>
<keyword evidence="2 3" id="KW-0143">Chaperone</keyword>
<evidence type="ECO:0000256" key="2">
    <source>
        <dbReference type="ARBA" id="ARBA00023186"/>
    </source>
</evidence>
<dbReference type="InterPro" id="IPR036465">
    <property type="entry name" value="vWFA_dom_sf"/>
</dbReference>
<feature type="domain" description="VWFA" evidence="4">
    <location>
        <begin position="322"/>
        <end position="486"/>
    </location>
</feature>
<keyword evidence="1 3" id="KW-0963">Cytoplasm</keyword>
<dbReference type="SUPFAM" id="SSF53300">
    <property type="entry name" value="vWA-like"/>
    <property type="match status" value="1"/>
</dbReference>
<evidence type="ECO:0000313" key="6">
    <source>
        <dbReference type="Proteomes" id="UP001211544"/>
    </source>
</evidence>
<proteinExistence type="inferred from homology"/>
<evidence type="ECO:0000313" key="5">
    <source>
        <dbReference type="EMBL" id="WBG90961.1"/>
    </source>
</evidence>
<dbReference type="PANTHER" id="PTHR36846:SF1">
    <property type="entry name" value="PROTEIN VIAA"/>
    <property type="match status" value="1"/>
</dbReference>
<dbReference type="Gene3D" id="3.40.50.410">
    <property type="entry name" value="von Willebrand factor, type A domain"/>
    <property type="match status" value="1"/>
</dbReference>
<dbReference type="CDD" id="cd01462">
    <property type="entry name" value="VWA_YIEM_type"/>
    <property type="match status" value="1"/>
</dbReference>
<gene>
    <name evidence="3 5" type="primary">viaA</name>
    <name evidence="5" type="ORF">N5580_18230</name>
</gene>
<protein>
    <recommendedName>
        <fullName evidence="3">Regulatory protein ViaA</fullName>
    </recommendedName>
    <alternativeName>
        <fullName evidence="3">VWA interacting with AAA+ ATPase</fullName>
    </alternativeName>
</protein>
<dbReference type="NCBIfam" id="NF008230">
    <property type="entry name" value="PRK10997.1"/>
    <property type="match status" value="1"/>
</dbReference>